<dbReference type="GO" id="GO:0046872">
    <property type="term" value="F:metal ion binding"/>
    <property type="evidence" value="ECO:0007669"/>
    <property type="project" value="UniProtKB-KW"/>
</dbReference>
<protein>
    <recommendedName>
        <fullName evidence="3">Disintegrin and metalloproteinase domain-containing protein B</fullName>
    </recommendedName>
</protein>
<dbReference type="SUPFAM" id="SSF57552">
    <property type="entry name" value="Blood coagulation inhibitor (disintegrin)"/>
    <property type="match status" value="1"/>
</dbReference>
<keyword evidence="5" id="KW-0812">Transmembrane</keyword>
<keyword evidence="4" id="KW-0479">Metal-binding</keyword>
<keyword evidence="1" id="KW-1015">Disulfide bond</keyword>
<evidence type="ECO:0000313" key="9">
    <source>
        <dbReference type="Proteomes" id="UP001212997"/>
    </source>
</evidence>
<dbReference type="Pfam" id="PF01562">
    <property type="entry name" value="Pep_M12B_propep"/>
    <property type="match status" value="1"/>
</dbReference>
<keyword evidence="9" id="KW-1185">Reference proteome</keyword>
<accession>A0AAD5USH3</accession>
<evidence type="ECO:0000313" key="8">
    <source>
        <dbReference type="EMBL" id="KAJ3475456.1"/>
    </source>
</evidence>
<dbReference type="SMART" id="SM00050">
    <property type="entry name" value="DISIN"/>
    <property type="match status" value="1"/>
</dbReference>
<feature type="active site" evidence="4">
    <location>
        <position position="465"/>
    </location>
</feature>
<evidence type="ECO:0000256" key="5">
    <source>
        <dbReference type="SAM" id="Phobius"/>
    </source>
</evidence>
<dbReference type="InterPro" id="IPR002870">
    <property type="entry name" value="Peptidase_M12B_N"/>
</dbReference>
<name>A0AAD5USH3_9APHY</name>
<dbReference type="PROSITE" id="PS50214">
    <property type="entry name" value="DISINTEGRIN_2"/>
    <property type="match status" value="1"/>
</dbReference>
<keyword evidence="5" id="KW-1133">Transmembrane helix</keyword>
<dbReference type="PANTHER" id="PTHR11905:SF159">
    <property type="entry name" value="ADAM METALLOPROTEASE"/>
    <property type="match status" value="1"/>
</dbReference>
<dbReference type="Pfam" id="PF13583">
    <property type="entry name" value="Reprolysin_4"/>
    <property type="match status" value="1"/>
</dbReference>
<dbReference type="AlphaFoldDB" id="A0AAD5USH3"/>
<dbReference type="PROSITE" id="PS50215">
    <property type="entry name" value="ADAM_MEPRO"/>
    <property type="match status" value="1"/>
</dbReference>
<keyword evidence="5" id="KW-0472">Membrane</keyword>
<evidence type="ECO:0000256" key="4">
    <source>
        <dbReference type="PROSITE-ProRule" id="PRU00276"/>
    </source>
</evidence>
<gene>
    <name evidence="8" type="ORF">NLI96_g11822</name>
</gene>
<dbReference type="InterPro" id="IPR001762">
    <property type="entry name" value="Disintegrin_dom"/>
</dbReference>
<dbReference type="PANTHER" id="PTHR11905">
    <property type="entry name" value="ADAM A DISINTEGRIN AND METALLOPROTEASE DOMAIN"/>
    <property type="match status" value="1"/>
</dbReference>
<dbReference type="GO" id="GO:0004222">
    <property type="term" value="F:metalloendopeptidase activity"/>
    <property type="evidence" value="ECO:0007669"/>
    <property type="project" value="InterPro"/>
</dbReference>
<keyword evidence="4" id="KW-0862">Zinc</keyword>
<feature type="transmembrane region" description="Helical" evidence="5">
    <location>
        <begin position="736"/>
        <end position="759"/>
    </location>
</feature>
<dbReference type="Gene3D" id="3.40.390.10">
    <property type="entry name" value="Collagenase (Catalytic Domain)"/>
    <property type="match status" value="1"/>
</dbReference>
<evidence type="ECO:0000259" key="6">
    <source>
        <dbReference type="PROSITE" id="PS50214"/>
    </source>
</evidence>
<dbReference type="SUPFAM" id="SSF55486">
    <property type="entry name" value="Metalloproteases ('zincins'), catalytic domain"/>
    <property type="match status" value="1"/>
</dbReference>
<sequence length="814" mass="86692">MFFRGLSTLSLLTKSGTSSTSPRPLKRIAHPTTHSLEILPRRPASTGIFDKRSFPLDSPVLRNTDSFRLKISAFGDTFFLHLRPNEHLIHPAARINYYSVNSDGRSVLSHTEPLLPETVKAYWGEVVHPEATHGRMREDAVGVWPRPSGRGELGWARITVHHQGDTSRGVAPVYEGAFSVNGKVHHVMTKDNYLRHKQSLDPHLTLVDDTHQDSGLVIFRDQDVMSSDEHRVATGGKEAPPAHTCAHDSFSYNVDPFENQALRRTTPPANSWYDPFGIYSNTSLDRRDDVAGGGMTTNFVNQIGQTNGCPSTQKIVYLGVASDCAYTKKYGSTTNATQQILTNFNTASALYKTTFNVSLGIVELQVNEPTCPSSADPATPWNVDCVDSVTINERLSLFSAWRGRKGADGAGLWHLMSGCPTGTEVGIAWLATLCQQTASGSDPTVVSGTAVSTAGRVEWQVISHEIGHNFGAIHDVSKEVSVLDLASSMNPLYTGSQFIMSPVAQSSEQRFSPCTLGNICSLMLGNSGGKTNTSCLADPSDARQTISLQMCGNGIVEEGEECDPGSGVTSPCCDASTCKLKAGASCDPQSSSCCTDQCSFAPTTQVCRPSKDGACDTAEFCTGNSSSCPTDTFSPNGQSCGSNGLACANGVCTSLDKQCQTVGASMGLTKACPNQNDKTCQVSCQDPSTANQCVVLQSTLADGSPCGYGGTCVSGNCRAGSFLDTAKSWYTKNLQISIPVTIVAAIVALLLIYGIISGLRSCCGSGRSKRKDMQRLGSWGNGPPPVIIATRGMSQYNNAPGSAMPRAMVGPKSV</sequence>
<dbReference type="Proteomes" id="UP001212997">
    <property type="component" value="Unassembled WGS sequence"/>
</dbReference>
<dbReference type="InterPro" id="IPR036436">
    <property type="entry name" value="Disintegrin_dom_sf"/>
</dbReference>
<dbReference type="EMBL" id="JANAWD010000854">
    <property type="protein sequence ID" value="KAJ3475456.1"/>
    <property type="molecule type" value="Genomic_DNA"/>
</dbReference>
<dbReference type="Gene3D" id="4.10.70.10">
    <property type="entry name" value="Disintegrin domain"/>
    <property type="match status" value="1"/>
</dbReference>
<comment type="caution">
    <text evidence="4">Lacks conserved residue(s) required for the propagation of feature annotation.</text>
</comment>
<comment type="function">
    <text evidence="2">Probable zinc protease.</text>
</comment>
<evidence type="ECO:0000256" key="1">
    <source>
        <dbReference type="ARBA" id="ARBA00023157"/>
    </source>
</evidence>
<feature type="binding site" evidence="4">
    <location>
        <position position="468"/>
    </location>
    <ligand>
        <name>Zn(2+)</name>
        <dbReference type="ChEBI" id="CHEBI:29105"/>
        <note>catalytic</note>
    </ligand>
</feature>
<comment type="caution">
    <text evidence="8">The sequence shown here is derived from an EMBL/GenBank/DDBJ whole genome shotgun (WGS) entry which is preliminary data.</text>
</comment>
<proteinExistence type="predicted"/>
<dbReference type="InterPro" id="IPR001590">
    <property type="entry name" value="Peptidase_M12B"/>
</dbReference>
<evidence type="ECO:0000259" key="7">
    <source>
        <dbReference type="PROSITE" id="PS50215"/>
    </source>
</evidence>
<feature type="domain" description="Disintegrin" evidence="6">
    <location>
        <begin position="548"/>
        <end position="636"/>
    </location>
</feature>
<evidence type="ECO:0000256" key="2">
    <source>
        <dbReference type="ARBA" id="ARBA00056552"/>
    </source>
</evidence>
<organism evidence="8 9">
    <name type="scientific">Meripilus lineatus</name>
    <dbReference type="NCBI Taxonomy" id="2056292"/>
    <lineage>
        <taxon>Eukaryota</taxon>
        <taxon>Fungi</taxon>
        <taxon>Dikarya</taxon>
        <taxon>Basidiomycota</taxon>
        <taxon>Agaricomycotina</taxon>
        <taxon>Agaricomycetes</taxon>
        <taxon>Polyporales</taxon>
        <taxon>Meripilaceae</taxon>
        <taxon>Meripilus</taxon>
    </lineage>
</organism>
<feature type="binding site" evidence="4">
    <location>
        <position position="464"/>
    </location>
    <ligand>
        <name>Zn(2+)</name>
        <dbReference type="ChEBI" id="CHEBI:29105"/>
        <note>catalytic</note>
    </ligand>
</feature>
<feature type="domain" description="Peptidase M12B" evidence="7">
    <location>
        <begin position="314"/>
        <end position="519"/>
    </location>
</feature>
<feature type="binding site" evidence="4">
    <location>
        <position position="474"/>
    </location>
    <ligand>
        <name>Zn(2+)</name>
        <dbReference type="ChEBI" id="CHEBI:29105"/>
        <note>catalytic</note>
    </ligand>
</feature>
<dbReference type="GO" id="GO:0006508">
    <property type="term" value="P:proteolysis"/>
    <property type="evidence" value="ECO:0007669"/>
    <property type="project" value="InterPro"/>
</dbReference>
<reference evidence="8" key="1">
    <citation type="submission" date="2022-07" db="EMBL/GenBank/DDBJ databases">
        <title>Genome Sequence of Physisporinus lineatus.</title>
        <authorList>
            <person name="Buettner E."/>
        </authorList>
    </citation>
    <scope>NUCLEOTIDE SEQUENCE</scope>
    <source>
        <strain evidence="8">VT162</strain>
    </source>
</reference>
<dbReference type="FunFam" id="4.10.70.10:FF:000003">
    <property type="entry name" value="Disintegrin and metalloproteinase domain-containing protein 17"/>
    <property type="match status" value="1"/>
</dbReference>
<dbReference type="Pfam" id="PF00200">
    <property type="entry name" value="Disintegrin"/>
    <property type="match status" value="1"/>
</dbReference>
<evidence type="ECO:0000256" key="3">
    <source>
        <dbReference type="ARBA" id="ARBA00074021"/>
    </source>
</evidence>
<dbReference type="InterPro" id="IPR024079">
    <property type="entry name" value="MetalloPept_cat_dom_sf"/>
</dbReference>